<dbReference type="Proteomes" id="UP001652623">
    <property type="component" value="Chromosome 4"/>
</dbReference>
<keyword evidence="6" id="KW-0256">Endoplasmic reticulum</keyword>
<evidence type="ECO:0000256" key="7">
    <source>
        <dbReference type="ARBA" id="ARBA00023315"/>
    </source>
</evidence>
<dbReference type="PANTHER" id="PTHR31650">
    <property type="entry name" value="O-ACYLTRANSFERASE (WSD1-LIKE) FAMILY PROTEIN"/>
    <property type="match status" value="1"/>
</dbReference>
<evidence type="ECO:0000256" key="4">
    <source>
        <dbReference type="ARBA" id="ARBA00005189"/>
    </source>
</evidence>
<protein>
    <submittedName>
        <fullName evidence="14">Wax ester synthase/diacylglycerol acyltransferase 4</fullName>
    </submittedName>
</protein>
<feature type="domain" description="O-acyltransferase WSD1-like N-terminal" evidence="11">
    <location>
        <begin position="105"/>
        <end position="263"/>
    </location>
</feature>
<comment type="pathway">
    <text evidence="4">Lipid metabolism.</text>
</comment>
<comment type="subcellular location">
    <subcellularLocation>
        <location evidence="1">Cell membrane</location>
        <topology evidence="1">Single-pass membrane protein</topology>
    </subcellularLocation>
    <subcellularLocation>
        <location evidence="2">Endoplasmic reticulum membrane</location>
    </subcellularLocation>
</comment>
<evidence type="ECO:0000259" key="11">
    <source>
        <dbReference type="Pfam" id="PF03007"/>
    </source>
</evidence>
<evidence type="ECO:0000256" key="10">
    <source>
        <dbReference type="ARBA" id="ARBA00048109"/>
    </source>
</evidence>
<evidence type="ECO:0000259" key="12">
    <source>
        <dbReference type="Pfam" id="PF06974"/>
    </source>
</evidence>
<dbReference type="InterPro" id="IPR004255">
    <property type="entry name" value="O-acyltransferase_WSD1_N"/>
</dbReference>
<name>A0ABM3IH12_ZIZJJ</name>
<dbReference type="InterPro" id="IPR045034">
    <property type="entry name" value="O-acyltransferase_WSD1-like"/>
</dbReference>
<evidence type="ECO:0000256" key="5">
    <source>
        <dbReference type="ARBA" id="ARBA00022679"/>
    </source>
</evidence>
<accession>A0ABM3IH12</accession>
<dbReference type="GO" id="GO:0016746">
    <property type="term" value="F:acyltransferase activity"/>
    <property type="evidence" value="ECO:0007669"/>
    <property type="project" value="UniProtKB-KW"/>
</dbReference>
<comment type="catalytic activity">
    <reaction evidence="9">
        <text>a long chain fatty alcohol + a fatty acyl-CoA = a long-chain alcohol wax ester + CoA</text>
        <dbReference type="Rhea" id="RHEA:38443"/>
        <dbReference type="ChEBI" id="CHEBI:17135"/>
        <dbReference type="ChEBI" id="CHEBI:57287"/>
        <dbReference type="ChEBI" id="CHEBI:77636"/>
        <dbReference type="ChEBI" id="CHEBI:235323"/>
        <dbReference type="EC" id="2.3.1.75"/>
    </reaction>
</comment>
<keyword evidence="7 14" id="KW-0012">Acyltransferase</keyword>
<keyword evidence="5" id="KW-0808">Transferase</keyword>
<evidence type="ECO:0000313" key="13">
    <source>
        <dbReference type="Proteomes" id="UP001652623"/>
    </source>
</evidence>
<feature type="domain" description="O-acyltransferase WSD1 C-terminal" evidence="12">
    <location>
        <begin position="316"/>
        <end position="461"/>
    </location>
</feature>
<keyword evidence="13" id="KW-1185">Reference proteome</keyword>
<proteinExistence type="inferred from homology"/>
<dbReference type="Pfam" id="PF03007">
    <property type="entry name" value="WS_DGAT_cat"/>
    <property type="match status" value="1"/>
</dbReference>
<comment type="similarity">
    <text evidence="8">In the N-terminal section; belongs to the long-chain O-acyltransferase family.</text>
</comment>
<evidence type="ECO:0000313" key="14">
    <source>
        <dbReference type="RefSeq" id="XP_048328170.2"/>
    </source>
</evidence>
<evidence type="ECO:0000256" key="1">
    <source>
        <dbReference type="ARBA" id="ARBA00004162"/>
    </source>
</evidence>
<comment type="pathway">
    <text evidence="3">Glycerolipid metabolism; triacylglycerol biosynthesis.</text>
</comment>
<evidence type="ECO:0000256" key="8">
    <source>
        <dbReference type="ARBA" id="ARBA00024360"/>
    </source>
</evidence>
<dbReference type="GeneID" id="112491411"/>
<dbReference type="RefSeq" id="XP_048328170.2">
    <property type="nucleotide sequence ID" value="XM_048472213.2"/>
</dbReference>
<dbReference type="Pfam" id="PF06974">
    <property type="entry name" value="WS_DGAT_C"/>
    <property type="match status" value="1"/>
</dbReference>
<sequence length="468" mass="52770">MEDFREERILLEPVSPTGEFLNNSVLSVSILAVLEIEIPITIDISQATSLVCGVLLPINPRFSSIMVEDSNGNKKWQNVEVKFEDHLNFPNFPFGLSPESYDKYLDEYLSKMATAKFPQNKPLWEIHIVKYPTSKAAGNIIFKFHHALGDGYSLMGALLSSLQRAENPSLPLTFPTCQSSKLKRNRSIIHRLPQIFSSILYTIPDFGWSLIKSNFLKDDQSPIRSGNYVGVEFQPTILTTTTFSLDQVKLIKNKLVATINDVICGIIFFGARLYMQEINEESTNSNCTAIVLLNTRMFMDYASVNEMMKPDSKTPWGNRFAFLHIPIPKFRNDQFSNPLDIVRYAQKVIGRKRKSLSVYLNGRLLEMVKKFKGYEAAAELMYNTVTNASMVISNMIGPVEQMALANHPVKGLYFSLGGTPEDLNISIVSYMGKLSVTFGTKEGHIDLQKFKSCIEQAFDTIFKAAQNS</sequence>
<evidence type="ECO:0000256" key="9">
    <source>
        <dbReference type="ARBA" id="ARBA00047604"/>
    </source>
</evidence>
<evidence type="ECO:0000256" key="3">
    <source>
        <dbReference type="ARBA" id="ARBA00004771"/>
    </source>
</evidence>
<organism evidence="13 14">
    <name type="scientific">Ziziphus jujuba</name>
    <name type="common">Chinese jujube</name>
    <name type="synonym">Ziziphus sativa</name>
    <dbReference type="NCBI Taxonomy" id="326968"/>
    <lineage>
        <taxon>Eukaryota</taxon>
        <taxon>Viridiplantae</taxon>
        <taxon>Streptophyta</taxon>
        <taxon>Embryophyta</taxon>
        <taxon>Tracheophyta</taxon>
        <taxon>Spermatophyta</taxon>
        <taxon>Magnoliopsida</taxon>
        <taxon>eudicotyledons</taxon>
        <taxon>Gunneridae</taxon>
        <taxon>Pentapetalae</taxon>
        <taxon>rosids</taxon>
        <taxon>fabids</taxon>
        <taxon>Rosales</taxon>
        <taxon>Rhamnaceae</taxon>
        <taxon>Paliureae</taxon>
        <taxon>Ziziphus</taxon>
    </lineage>
</organism>
<gene>
    <name evidence="14" type="primary">LOC112491411</name>
</gene>
<reference evidence="14" key="1">
    <citation type="submission" date="2025-08" db="UniProtKB">
        <authorList>
            <consortium name="RefSeq"/>
        </authorList>
    </citation>
    <scope>IDENTIFICATION</scope>
    <source>
        <tissue evidence="14">Seedling</tissue>
    </source>
</reference>
<comment type="catalytic activity">
    <reaction evidence="10">
        <text>an acyl-CoA + a 1,2-diacyl-sn-glycerol = a triacyl-sn-glycerol + CoA</text>
        <dbReference type="Rhea" id="RHEA:10868"/>
        <dbReference type="ChEBI" id="CHEBI:17815"/>
        <dbReference type="ChEBI" id="CHEBI:57287"/>
        <dbReference type="ChEBI" id="CHEBI:58342"/>
        <dbReference type="ChEBI" id="CHEBI:64615"/>
        <dbReference type="EC" id="2.3.1.20"/>
    </reaction>
</comment>
<evidence type="ECO:0000256" key="6">
    <source>
        <dbReference type="ARBA" id="ARBA00022824"/>
    </source>
</evidence>
<dbReference type="InterPro" id="IPR009721">
    <property type="entry name" value="O-acyltransferase_WSD1_C"/>
</dbReference>
<dbReference type="PANTHER" id="PTHR31650:SF34">
    <property type="entry name" value="O-ACYLTRANSFERASE WSD1-LIKE ISOFORM X1"/>
    <property type="match status" value="1"/>
</dbReference>
<evidence type="ECO:0000256" key="2">
    <source>
        <dbReference type="ARBA" id="ARBA00004586"/>
    </source>
</evidence>